<protein>
    <submittedName>
        <fullName evidence="1">Uncharacterized protein</fullName>
    </submittedName>
</protein>
<organism evidence="1 2">
    <name type="scientific">Suillus discolor</name>
    <dbReference type="NCBI Taxonomy" id="1912936"/>
    <lineage>
        <taxon>Eukaryota</taxon>
        <taxon>Fungi</taxon>
        <taxon>Dikarya</taxon>
        <taxon>Basidiomycota</taxon>
        <taxon>Agaricomycotina</taxon>
        <taxon>Agaricomycetes</taxon>
        <taxon>Agaricomycetidae</taxon>
        <taxon>Boletales</taxon>
        <taxon>Suillineae</taxon>
        <taxon>Suillaceae</taxon>
        <taxon>Suillus</taxon>
    </lineage>
</organism>
<dbReference type="OrthoDB" id="2979215at2759"/>
<dbReference type="RefSeq" id="XP_041292076.1">
    <property type="nucleotide sequence ID" value="XM_041441606.1"/>
</dbReference>
<evidence type="ECO:0000313" key="1">
    <source>
        <dbReference type="EMBL" id="KAG2107198.1"/>
    </source>
</evidence>
<accession>A0A9P7JTF1</accession>
<comment type="caution">
    <text evidence="1">The sequence shown here is derived from an EMBL/GenBank/DDBJ whole genome shotgun (WGS) entry which is preliminary data.</text>
</comment>
<reference evidence="1" key="1">
    <citation type="journal article" date="2020" name="New Phytol.">
        <title>Comparative genomics reveals dynamic genome evolution in host specialist ectomycorrhizal fungi.</title>
        <authorList>
            <person name="Lofgren L.A."/>
            <person name="Nguyen N.H."/>
            <person name="Vilgalys R."/>
            <person name="Ruytinx J."/>
            <person name="Liao H.L."/>
            <person name="Branco S."/>
            <person name="Kuo A."/>
            <person name="LaButti K."/>
            <person name="Lipzen A."/>
            <person name="Andreopoulos W."/>
            <person name="Pangilinan J."/>
            <person name="Riley R."/>
            <person name="Hundley H."/>
            <person name="Na H."/>
            <person name="Barry K."/>
            <person name="Grigoriev I.V."/>
            <person name="Stajich J.E."/>
            <person name="Kennedy P.G."/>
        </authorList>
    </citation>
    <scope>NUCLEOTIDE SEQUENCE</scope>
    <source>
        <strain evidence="1">FC423</strain>
    </source>
</reference>
<dbReference type="AlphaFoldDB" id="A0A9P7JTF1"/>
<evidence type="ECO:0000313" key="2">
    <source>
        <dbReference type="Proteomes" id="UP000823399"/>
    </source>
</evidence>
<gene>
    <name evidence="1" type="ORF">F5147DRAFT_774419</name>
</gene>
<name>A0A9P7JTF1_9AGAM</name>
<keyword evidence="2" id="KW-1185">Reference proteome</keyword>
<dbReference type="EMBL" id="JABBWM010000032">
    <property type="protein sequence ID" value="KAG2107198.1"/>
    <property type="molecule type" value="Genomic_DNA"/>
</dbReference>
<dbReference type="GeneID" id="64703865"/>
<dbReference type="Proteomes" id="UP000823399">
    <property type="component" value="Unassembled WGS sequence"/>
</dbReference>
<sequence length="299" mass="33264">MLRRVVQWKSLLHLMKGKGSRDLENDNLSRESKPFSIYFGPKDYSARLASDQMQQLLSSAQEILLHSNNGLKHLATMTFGEYNPATEDLANRMNQITTYLQSYPPDVRNSKPHHHPSTSSWQALSIEMRQTLPLEFSLNASIYELIQKSTTNGSQSLICLFSMITIIHELAHIVMYTFASQDISPNIERVMIGGEALLATSSGFTIQTVDPSHIIIVVATASGDDWKVLDENTANLTDIASGNWSHISALPIQPFPSGFSLMIFSDVKPPSSLVPSSSSYDDYVVWVPRSDPSKPGVKY</sequence>
<proteinExistence type="predicted"/>